<proteinExistence type="predicted"/>
<protein>
    <submittedName>
        <fullName evidence="1">Uncharacterized protein</fullName>
    </submittedName>
</protein>
<gene>
    <name evidence="1" type="ORF">KME07_09540</name>
</gene>
<dbReference type="AlphaFoldDB" id="A0A951PA46"/>
<organism evidence="1 2">
    <name type="scientific">Pegethrix bostrychoides GSE-TBD4-15B</name>
    <dbReference type="NCBI Taxonomy" id="2839662"/>
    <lineage>
        <taxon>Bacteria</taxon>
        <taxon>Bacillati</taxon>
        <taxon>Cyanobacteriota</taxon>
        <taxon>Cyanophyceae</taxon>
        <taxon>Oculatellales</taxon>
        <taxon>Oculatellaceae</taxon>
        <taxon>Pegethrix</taxon>
    </lineage>
</organism>
<accession>A0A951PA46</accession>
<evidence type="ECO:0000313" key="2">
    <source>
        <dbReference type="Proteomes" id="UP000707356"/>
    </source>
</evidence>
<reference evidence="1" key="2">
    <citation type="journal article" date="2022" name="Microbiol. Resour. Announc.">
        <title>Metagenome Sequencing to Explore Phylogenomics of Terrestrial Cyanobacteria.</title>
        <authorList>
            <person name="Ward R.D."/>
            <person name="Stajich J.E."/>
            <person name="Johansen J.R."/>
            <person name="Huntemann M."/>
            <person name="Clum A."/>
            <person name="Foster B."/>
            <person name="Foster B."/>
            <person name="Roux S."/>
            <person name="Palaniappan K."/>
            <person name="Varghese N."/>
            <person name="Mukherjee S."/>
            <person name="Reddy T.B.K."/>
            <person name="Daum C."/>
            <person name="Copeland A."/>
            <person name="Chen I.A."/>
            <person name="Ivanova N.N."/>
            <person name="Kyrpides N.C."/>
            <person name="Shapiro N."/>
            <person name="Eloe-Fadrosh E.A."/>
            <person name="Pietrasiak N."/>
        </authorList>
    </citation>
    <scope>NUCLEOTIDE SEQUENCE</scope>
    <source>
        <strain evidence="1">GSE-TBD4-15B</strain>
    </source>
</reference>
<name>A0A951PA46_9CYAN</name>
<reference evidence="1" key="1">
    <citation type="submission" date="2021-05" db="EMBL/GenBank/DDBJ databases">
        <authorList>
            <person name="Pietrasiak N."/>
            <person name="Ward R."/>
            <person name="Stajich J.E."/>
            <person name="Kurbessoian T."/>
        </authorList>
    </citation>
    <scope>NUCLEOTIDE SEQUENCE</scope>
    <source>
        <strain evidence="1">GSE-TBD4-15B</strain>
    </source>
</reference>
<dbReference type="EMBL" id="JAHHHV010000057">
    <property type="protein sequence ID" value="MBW4465668.1"/>
    <property type="molecule type" value="Genomic_DNA"/>
</dbReference>
<comment type="caution">
    <text evidence="1">The sequence shown here is derived from an EMBL/GenBank/DDBJ whole genome shotgun (WGS) entry which is preliminary data.</text>
</comment>
<dbReference type="Proteomes" id="UP000707356">
    <property type="component" value="Unassembled WGS sequence"/>
</dbReference>
<evidence type="ECO:0000313" key="1">
    <source>
        <dbReference type="EMBL" id="MBW4465668.1"/>
    </source>
</evidence>
<sequence>MNDRQLPDFLDPIEWNLVARASYTAPETPTPYLNRLPLRSYLIENSHALIIGLSSESARSNWDTGAWCYQLIPFLPSSTSNFPAAVQAGGHRLRLRRLNFVMFQRLSGTWVLEMQFPYWLNDVTVEIWRYDGRDFDLFQRSDDIAAAIAAG</sequence>